<dbReference type="PROSITE" id="PS51257">
    <property type="entry name" value="PROKAR_LIPOPROTEIN"/>
    <property type="match status" value="1"/>
</dbReference>
<feature type="transmembrane region" description="Helical" evidence="1">
    <location>
        <begin position="62"/>
        <end position="84"/>
    </location>
</feature>
<accession>A0A7W8A6T6</accession>
<keyword evidence="1" id="KW-0472">Membrane</keyword>
<keyword evidence="3" id="KW-1185">Reference proteome</keyword>
<dbReference type="AlphaFoldDB" id="A0A7W8A6T6"/>
<protein>
    <submittedName>
        <fullName evidence="2">Uncharacterized protein</fullName>
    </submittedName>
</protein>
<dbReference type="RefSeq" id="WP_184964782.1">
    <property type="nucleotide sequence ID" value="NZ_JACHIN010000006.1"/>
</dbReference>
<evidence type="ECO:0000313" key="3">
    <source>
        <dbReference type="Proteomes" id="UP000568380"/>
    </source>
</evidence>
<dbReference type="Proteomes" id="UP000568380">
    <property type="component" value="Unassembled WGS sequence"/>
</dbReference>
<dbReference type="EMBL" id="JACHIN010000006">
    <property type="protein sequence ID" value="MBB5079278.1"/>
    <property type="molecule type" value="Genomic_DNA"/>
</dbReference>
<organism evidence="2 3">
    <name type="scientific">Nonomuraea endophytica</name>
    <dbReference type="NCBI Taxonomy" id="714136"/>
    <lineage>
        <taxon>Bacteria</taxon>
        <taxon>Bacillati</taxon>
        <taxon>Actinomycetota</taxon>
        <taxon>Actinomycetes</taxon>
        <taxon>Streptosporangiales</taxon>
        <taxon>Streptosporangiaceae</taxon>
        <taxon>Nonomuraea</taxon>
    </lineage>
</organism>
<feature type="transmembrane region" description="Helical" evidence="1">
    <location>
        <begin position="22"/>
        <end position="50"/>
    </location>
</feature>
<keyword evidence="1" id="KW-0812">Transmembrane</keyword>
<sequence length="340" mass="36501">MLGAVVKEAGGLLDRRFFLNGLLPMLAFLGCCLLTVAAARGGVAGAVAAWQRQGATIKTVHVLAFLVVALLAAAWLASAATTLVRLYEGYWPGRIGRPLRALGLRWHRRRMSALDPGDDADYARLHTSYPSDPAEVMPTRLGNILKNAELHPEDRYGLDAVVIWPRLYPLLPEEQRAALVAARTELEFFLTVSALAAVYSAASGIFLVVAGAAPGLFLLCHTAGGVVALLAYRAALPSARLYGQQVKVTFDVHRDLLLKATGQHDPEGFDERLRWQALARHWYRGIPLAATFDAATFEGAAGDDPVPDEPPAPPRRALLPAAVVLAALLLTSALGALLLR</sequence>
<reference evidence="2 3" key="1">
    <citation type="submission" date="2020-08" db="EMBL/GenBank/DDBJ databases">
        <title>Genomic Encyclopedia of Type Strains, Phase IV (KMG-IV): sequencing the most valuable type-strain genomes for metagenomic binning, comparative biology and taxonomic classification.</title>
        <authorList>
            <person name="Goeker M."/>
        </authorList>
    </citation>
    <scope>NUCLEOTIDE SEQUENCE [LARGE SCALE GENOMIC DNA]</scope>
    <source>
        <strain evidence="2 3">DSM 45385</strain>
    </source>
</reference>
<feature type="transmembrane region" description="Helical" evidence="1">
    <location>
        <begin position="317"/>
        <end position="339"/>
    </location>
</feature>
<evidence type="ECO:0000313" key="2">
    <source>
        <dbReference type="EMBL" id="MBB5079278.1"/>
    </source>
</evidence>
<feature type="transmembrane region" description="Helical" evidence="1">
    <location>
        <begin position="216"/>
        <end position="235"/>
    </location>
</feature>
<feature type="transmembrane region" description="Helical" evidence="1">
    <location>
        <begin position="188"/>
        <end position="209"/>
    </location>
</feature>
<proteinExistence type="predicted"/>
<name>A0A7W8A6T6_9ACTN</name>
<comment type="caution">
    <text evidence="2">The sequence shown here is derived from an EMBL/GenBank/DDBJ whole genome shotgun (WGS) entry which is preliminary data.</text>
</comment>
<evidence type="ECO:0000256" key="1">
    <source>
        <dbReference type="SAM" id="Phobius"/>
    </source>
</evidence>
<gene>
    <name evidence="2" type="ORF">HNR40_004764</name>
</gene>
<keyword evidence="1" id="KW-1133">Transmembrane helix</keyword>